<keyword evidence="1" id="KW-0175">Coiled coil</keyword>
<dbReference type="Proteomes" id="UP000030755">
    <property type="component" value="Unassembled WGS sequence"/>
</dbReference>
<dbReference type="AlphaFoldDB" id="A0A075B1A0"/>
<protein>
    <submittedName>
        <fullName evidence="2">Uncharacterized protein</fullName>
    </submittedName>
</protein>
<gene>
    <name evidence="2" type="ORF">O9G_005024</name>
</gene>
<accession>A0A075B1A0</accession>
<sequence>MDFELCVLPNLPSLELKSVAKEIEPGNEHAEITKIEYMEALPARYLCWEDCATHSTFFSEMPYKIDRFIDSFNELHRVLENVDMNIQISDDPIITMLKSEINNEIYLINEELQIADSFIEYYFKFQQRLDDIKILARLIENVKEMDFESVFETLDYHDFQFSSSLLNVIVKYFSSQIETLIYEGEIPFNFAFARIETNLKESLVANDFLDEQFCKDLTLAGLLTVWINKNVSVHVNKSLESVKLPFSCALSSKFDELIRLYKENLDNFIKNLKTCFNDNIENEYLMKKFQFMKTKKKIDQEYENYKMKLLEIEQEKENRKRKYLQDLDDQLKEIKFRKQAELEKALKIEDEICEREKEYIKKEDDIKQALMEEFKIEMKKLSAKEEEINRELKELNLTSNDLPIFNNDFEDLNFQSKTLENVKDFIEDLNSIDTEIEDDILKSQVELEPIPITNNFTIDEPTIPEMLKSPLNEMHDLNVFMNAQAINNTILPIKITIIQSWKTILLSYSKFLSKLAYLFLTQEIKWKTFHDLIFKFISDCGCISFYESNDFHSIKMKLNEISTDLISFSFNKPNQQAGILESIDSLNLKIDFPDSLSILFDSKWLSTLSFLWKLIIKVKYILDSLNRQLKFCNSFQSPLRFQMSSFWGAYFRFLNDCLKTFSGIAIDDEEENLESLKRKLHQNLDGLSTCSFQNNPSILDVLDVLMKQSLSFDKQFITSRMDFIHKLNLISKENQLIKNLILLLDMFFQ</sequence>
<feature type="coiled-coil region" evidence="1">
    <location>
        <begin position="295"/>
        <end position="401"/>
    </location>
</feature>
<proteinExistence type="predicted"/>
<dbReference type="EMBL" id="KE560656">
    <property type="protein sequence ID" value="EPZ36123.1"/>
    <property type="molecule type" value="Genomic_DNA"/>
</dbReference>
<evidence type="ECO:0000313" key="3">
    <source>
        <dbReference type="Proteomes" id="UP000030755"/>
    </source>
</evidence>
<name>A0A075B1A0_ROZAC</name>
<reference evidence="2 3" key="1">
    <citation type="journal article" date="2013" name="Curr. Biol.">
        <title>Shared signatures of parasitism and phylogenomics unite Cryptomycota and microsporidia.</title>
        <authorList>
            <person name="James T.Y."/>
            <person name="Pelin A."/>
            <person name="Bonen L."/>
            <person name="Ahrendt S."/>
            <person name="Sain D."/>
            <person name="Corradi N."/>
            <person name="Stajich J.E."/>
        </authorList>
    </citation>
    <scope>NUCLEOTIDE SEQUENCE [LARGE SCALE GENOMIC DNA]</scope>
    <source>
        <strain evidence="2 3">CSF55</strain>
    </source>
</reference>
<evidence type="ECO:0000313" key="2">
    <source>
        <dbReference type="EMBL" id="EPZ36123.1"/>
    </source>
</evidence>
<organism evidence="2 3">
    <name type="scientific">Rozella allomycis (strain CSF55)</name>
    <dbReference type="NCBI Taxonomy" id="988480"/>
    <lineage>
        <taxon>Eukaryota</taxon>
        <taxon>Fungi</taxon>
        <taxon>Fungi incertae sedis</taxon>
        <taxon>Cryptomycota</taxon>
        <taxon>Cryptomycota incertae sedis</taxon>
        <taxon>Rozella</taxon>
    </lineage>
</organism>
<keyword evidence="3" id="KW-1185">Reference proteome</keyword>
<evidence type="ECO:0000256" key="1">
    <source>
        <dbReference type="SAM" id="Coils"/>
    </source>
</evidence>
<dbReference type="HOGENOM" id="CLU_371368_0_0_1"/>